<name>A0ABS4AYD1_9PROT</name>
<dbReference type="Gene3D" id="3.40.50.12080">
    <property type="match status" value="2"/>
</dbReference>
<dbReference type="EMBL" id="JAGIYZ010000027">
    <property type="protein sequence ID" value="MBP0466385.1"/>
    <property type="molecule type" value="Genomic_DNA"/>
</dbReference>
<feature type="domain" description="Polysaccharide biosynthesis enzyme WcbI" evidence="1">
    <location>
        <begin position="3"/>
        <end position="209"/>
    </location>
</feature>
<dbReference type="RefSeq" id="WP_209353784.1">
    <property type="nucleotide sequence ID" value="NZ_JAGIYZ010000027.1"/>
</dbReference>
<comment type="caution">
    <text evidence="2">The sequence shown here is derived from an EMBL/GenBank/DDBJ whole genome shotgun (WGS) entry which is preliminary data.</text>
</comment>
<dbReference type="Proteomes" id="UP000680815">
    <property type="component" value="Unassembled WGS sequence"/>
</dbReference>
<sequence>MRIALMGNCQVPLIAEALRRANPALRIAGAWEIHEVRAEDEAAILATMDGCDLVLSQRTGELYARSRGITGLSTAALKARGTARVLSFPALHFKGHAPDVRHLLDGRMTALGGPLGNYHVGQIVDAWRAGRPVAEAASLLDGEALLARQPDPFAAALADLAAREAETDVAFSDVVARHARAGRQFHTPGHPSNLLLLHFAMRIARAAGIGFDAGRAGPLTAALDLIDMPTYPAIRRRYRLPPEPATRFLGVRLGRVGPEGASYEGRAIYDRLSVTEAFYRFYDATRPA</sequence>
<evidence type="ECO:0000313" key="2">
    <source>
        <dbReference type="EMBL" id="MBP0466385.1"/>
    </source>
</evidence>
<keyword evidence="3" id="KW-1185">Reference proteome</keyword>
<gene>
    <name evidence="2" type="ORF">J5Y09_20825</name>
</gene>
<dbReference type="Pfam" id="PF18588">
    <property type="entry name" value="WcbI"/>
    <property type="match status" value="1"/>
</dbReference>
<organism evidence="2 3">
    <name type="scientific">Roseomonas nitratireducens</name>
    <dbReference type="NCBI Taxonomy" id="2820810"/>
    <lineage>
        <taxon>Bacteria</taxon>
        <taxon>Pseudomonadati</taxon>
        <taxon>Pseudomonadota</taxon>
        <taxon>Alphaproteobacteria</taxon>
        <taxon>Acetobacterales</taxon>
        <taxon>Roseomonadaceae</taxon>
        <taxon>Roseomonas</taxon>
    </lineage>
</organism>
<protein>
    <recommendedName>
        <fullName evidence="1">Polysaccharide biosynthesis enzyme WcbI domain-containing protein</fullName>
    </recommendedName>
</protein>
<proteinExistence type="predicted"/>
<reference evidence="2 3" key="1">
    <citation type="submission" date="2021-03" db="EMBL/GenBank/DDBJ databases">
        <authorList>
            <person name="So Y."/>
        </authorList>
    </citation>
    <scope>NUCLEOTIDE SEQUENCE [LARGE SCALE GENOMIC DNA]</scope>
    <source>
        <strain evidence="2 3">PWR1</strain>
    </source>
</reference>
<evidence type="ECO:0000313" key="3">
    <source>
        <dbReference type="Proteomes" id="UP000680815"/>
    </source>
</evidence>
<accession>A0ABS4AYD1</accession>
<evidence type="ECO:0000259" key="1">
    <source>
        <dbReference type="Pfam" id="PF18588"/>
    </source>
</evidence>
<dbReference type="InterPro" id="IPR041307">
    <property type="entry name" value="WcbI"/>
</dbReference>